<dbReference type="KEGG" id="aue:C5O00_01645"/>
<evidence type="ECO:0008006" key="4">
    <source>
        <dbReference type="Google" id="ProtNLM"/>
    </source>
</evidence>
<keyword evidence="1" id="KW-0472">Membrane</keyword>
<keyword evidence="1" id="KW-1133">Transmembrane helix</keyword>
<dbReference type="OrthoDB" id="1398489at2"/>
<keyword evidence="1" id="KW-0812">Transmembrane</keyword>
<dbReference type="Gene3D" id="3.40.720.10">
    <property type="entry name" value="Alkaline Phosphatase, subunit A"/>
    <property type="match status" value="1"/>
</dbReference>
<evidence type="ECO:0000313" key="2">
    <source>
        <dbReference type="EMBL" id="AVI49937.1"/>
    </source>
</evidence>
<feature type="transmembrane region" description="Helical" evidence="1">
    <location>
        <begin position="28"/>
        <end position="46"/>
    </location>
</feature>
<name>A0A2S0HTE0_9FLAO</name>
<proteinExistence type="predicted"/>
<dbReference type="EMBL" id="CP027062">
    <property type="protein sequence ID" value="AVI49937.1"/>
    <property type="molecule type" value="Genomic_DNA"/>
</dbReference>
<feature type="transmembrane region" description="Helical" evidence="1">
    <location>
        <begin position="117"/>
        <end position="133"/>
    </location>
</feature>
<dbReference type="AlphaFoldDB" id="A0A2S0HTE0"/>
<organism evidence="2 3">
    <name type="scientific">Pukyongia salina</name>
    <dbReference type="NCBI Taxonomy" id="2094025"/>
    <lineage>
        <taxon>Bacteria</taxon>
        <taxon>Pseudomonadati</taxon>
        <taxon>Bacteroidota</taxon>
        <taxon>Flavobacteriia</taxon>
        <taxon>Flavobacteriales</taxon>
        <taxon>Flavobacteriaceae</taxon>
        <taxon>Pukyongia</taxon>
    </lineage>
</organism>
<dbReference type="RefSeq" id="WP_105214342.1">
    <property type="nucleotide sequence ID" value="NZ_CP027062.1"/>
</dbReference>
<feature type="transmembrane region" description="Helical" evidence="1">
    <location>
        <begin position="140"/>
        <end position="159"/>
    </location>
</feature>
<evidence type="ECO:0000313" key="3">
    <source>
        <dbReference type="Proteomes" id="UP000238442"/>
    </source>
</evidence>
<keyword evidence="3" id="KW-1185">Reference proteome</keyword>
<gene>
    <name evidence="2" type="ORF">C5O00_01645</name>
</gene>
<dbReference type="InterPro" id="IPR017850">
    <property type="entry name" value="Alkaline_phosphatase_core_sf"/>
</dbReference>
<accession>A0A2S0HTE0</accession>
<dbReference type="SUPFAM" id="SSF53649">
    <property type="entry name" value="Alkaline phosphatase-like"/>
    <property type="match status" value="1"/>
</dbReference>
<evidence type="ECO:0000256" key="1">
    <source>
        <dbReference type="SAM" id="Phobius"/>
    </source>
</evidence>
<feature type="transmembrane region" description="Helical" evidence="1">
    <location>
        <begin position="58"/>
        <end position="79"/>
    </location>
</feature>
<feature type="transmembrane region" description="Helical" evidence="1">
    <location>
        <begin position="91"/>
        <end position="111"/>
    </location>
</feature>
<protein>
    <recommendedName>
        <fullName evidence="4">Sulfatase N-terminal domain-containing protein</fullName>
    </recommendedName>
</protein>
<dbReference type="Proteomes" id="UP000238442">
    <property type="component" value="Chromosome"/>
</dbReference>
<sequence>MENKRSRKTQRKKEPGALSRFLRSNKEMPLLAAVGAGLYPIFFYFTNNYTLINTSRHLAYFAVMFLVVPMVIFYIAHRISKLDVFESLRKYVLPFLNIFTFLFLLKVCLYAGLQKKLIVLIIVASFIFAYLLYKHLKKIIVVQFILAIIGLVSLVPTVITQINYTDEWMKQPDDIENASFTKKPNVYLIQPDGYVNFSELDKGYYDYDNSKFEYYLLKNNFTNYPNFRSNYASTLASNSATFAMKHHYYNRGTSFSEAINARNVLISSNPVLDLFKKNGYITHFLAQKPYLLLNKPEIGYHKSNFTLDDVAYIGTGLGDPQDIISPLKQFMEEDPGKPKFYFMEIFNPGHIHNRSADSKGVEGERKLWLEGLETANKILREAIDHIRENDPNALIIIMADHGGFVGLEYTKQIYYKTEDRDIIYSIFSSQLSIHWPEEEVPEAGKSIKSAVNVFRAVISYLTEDTSYLEHLQDDGSYVILNKDAPQGIYQYIDDNGNIVIKKR</sequence>
<reference evidence="2 3" key="1">
    <citation type="submission" date="2018-02" db="EMBL/GenBank/DDBJ databases">
        <title>Genomic analysis of the strain RR4-38 isolated from a seawater recirculating aquaculture system.</title>
        <authorList>
            <person name="Kim Y.-S."/>
            <person name="Jang Y.H."/>
            <person name="Kim K.-H."/>
        </authorList>
    </citation>
    <scope>NUCLEOTIDE SEQUENCE [LARGE SCALE GENOMIC DNA]</scope>
    <source>
        <strain evidence="2 3">RR4-38</strain>
    </source>
</reference>